<evidence type="ECO:0000313" key="1">
    <source>
        <dbReference type="EMBL" id="CAH0535320.1"/>
    </source>
</evidence>
<dbReference type="EMBL" id="CAKLDI010000002">
    <property type="protein sequence ID" value="CAH0535320.1"/>
    <property type="molecule type" value="Genomic_DNA"/>
</dbReference>
<dbReference type="Proteomes" id="UP000838672">
    <property type="component" value="Unassembled WGS sequence"/>
</dbReference>
<evidence type="ECO:0000313" key="2">
    <source>
        <dbReference type="EMBL" id="CAH0535348.1"/>
    </source>
</evidence>
<evidence type="ECO:0000313" key="3">
    <source>
        <dbReference type="Proteomes" id="UP000838672"/>
    </source>
</evidence>
<dbReference type="RefSeq" id="WP_237468166.1">
    <property type="nucleotide sequence ID" value="NZ_CAKLDI010000002.1"/>
</dbReference>
<reference evidence="1" key="1">
    <citation type="submission" date="2021-11" db="EMBL/GenBank/DDBJ databases">
        <authorList>
            <person name="Rodrigo-Torres L."/>
            <person name="Arahal R. D."/>
            <person name="Lucena T."/>
        </authorList>
    </citation>
    <scope>NUCLEOTIDE SEQUENCE</scope>
    <source>
        <strain evidence="1">CECT 7929</strain>
    </source>
</reference>
<organism evidence="1 3">
    <name type="scientific">Vibrio stylophorae</name>
    <dbReference type="NCBI Taxonomy" id="659351"/>
    <lineage>
        <taxon>Bacteria</taxon>
        <taxon>Pseudomonadati</taxon>
        <taxon>Pseudomonadota</taxon>
        <taxon>Gammaproteobacteria</taxon>
        <taxon>Vibrionales</taxon>
        <taxon>Vibrionaceae</taxon>
        <taxon>Vibrio</taxon>
    </lineage>
</organism>
<dbReference type="EMBL" id="CAKLDI010000002">
    <property type="protein sequence ID" value="CAH0535348.1"/>
    <property type="molecule type" value="Genomic_DNA"/>
</dbReference>
<accession>A0ABN8DXC1</accession>
<proteinExistence type="predicted"/>
<sequence length="95" mass="11264">MELSKTAEGRVSIETESLKESWIISLLLMFRYGFFRWGIYIPPITDEAIHPDFVRFNLKICAGWDNWSCYYFSADNSQTDNFLLKFYKKHSGNYT</sequence>
<keyword evidence="3" id="KW-1185">Reference proteome</keyword>
<comment type="caution">
    <text evidence="1">The sequence shown here is derived from an EMBL/GenBank/DDBJ whole genome shotgun (WGS) entry which is preliminary data.</text>
</comment>
<name>A0ABN8DXC1_9VIBR</name>
<gene>
    <name evidence="1" type="ORF">VST7929_02925</name>
    <name evidence="2" type="ORF">VST7929_02939</name>
</gene>
<protein>
    <submittedName>
        <fullName evidence="1">Uncharacterized protein</fullName>
    </submittedName>
</protein>